<accession>U1HSJ4</accession>
<dbReference type="GO" id="GO:0005829">
    <property type="term" value="C:cytosol"/>
    <property type="evidence" value="ECO:0007669"/>
    <property type="project" value="TreeGrafter"/>
</dbReference>
<dbReference type="Pfam" id="PF01042">
    <property type="entry name" value="Ribonuc_L-PSP"/>
    <property type="match status" value="1"/>
</dbReference>
<dbReference type="InterPro" id="IPR006056">
    <property type="entry name" value="RidA"/>
</dbReference>
<dbReference type="OrthoDB" id="309640at2759"/>
<dbReference type="PANTHER" id="PTHR11803">
    <property type="entry name" value="2-IMINOBUTANOATE/2-IMINOPROPANOATE DEAMINASE RIDA"/>
    <property type="match status" value="1"/>
</dbReference>
<dbReference type="EMBL" id="KE720948">
    <property type="protein sequence ID" value="ERF73520.1"/>
    <property type="molecule type" value="Genomic_DNA"/>
</dbReference>
<dbReference type="GO" id="GO:0019239">
    <property type="term" value="F:deaminase activity"/>
    <property type="evidence" value="ECO:0007669"/>
    <property type="project" value="TreeGrafter"/>
</dbReference>
<dbReference type="Proteomes" id="UP000019373">
    <property type="component" value="Unassembled WGS sequence"/>
</dbReference>
<dbReference type="FunFam" id="3.30.1330.40:FF:000001">
    <property type="entry name" value="L-PSP family endoribonuclease"/>
    <property type="match status" value="1"/>
</dbReference>
<evidence type="ECO:0000256" key="1">
    <source>
        <dbReference type="ARBA" id="ARBA00010552"/>
    </source>
</evidence>
<comment type="similarity">
    <text evidence="1">Belongs to the RutC family.</text>
</comment>
<dbReference type="NCBIfam" id="TIGR00004">
    <property type="entry name" value="Rid family detoxifying hydrolase"/>
    <property type="match status" value="1"/>
</dbReference>
<dbReference type="GO" id="GO:0005739">
    <property type="term" value="C:mitochondrion"/>
    <property type="evidence" value="ECO:0007669"/>
    <property type="project" value="UniProtKB-ARBA"/>
</dbReference>
<dbReference type="AlphaFoldDB" id="U1HSJ4"/>
<dbReference type="eggNOG" id="KOG2317">
    <property type="taxonomic scope" value="Eukaryota"/>
</dbReference>
<evidence type="ECO:0000313" key="2">
    <source>
        <dbReference type="EMBL" id="ERF73520.1"/>
    </source>
</evidence>
<keyword evidence="3" id="KW-1185">Reference proteome</keyword>
<dbReference type="InterPro" id="IPR035959">
    <property type="entry name" value="RutC-like_sf"/>
</dbReference>
<sequence length="152" mass="16337">MSNPNDLTPVFTKDACPRKAAQSGPPIFLLHSLTPLSSPTPPAGPYSQAIRAASQIWVAGQIPADSEGKLIEGSMAEKTAMCCRNVKAVLEAAGSDIEKVVRVGVFLTDMKDFAEMNAEYEKWFTQKPARTCVAVHQLPKGVPVEIEAIALQ</sequence>
<name>U1HSJ4_ENDPU</name>
<dbReference type="CDD" id="cd00448">
    <property type="entry name" value="YjgF_YER057c_UK114_family"/>
    <property type="match status" value="1"/>
</dbReference>
<organism evidence="2 3">
    <name type="scientific">Endocarpon pusillum (strain Z07020 / HMAS-L-300199)</name>
    <name type="common">Lichen-forming fungus</name>
    <dbReference type="NCBI Taxonomy" id="1263415"/>
    <lineage>
        <taxon>Eukaryota</taxon>
        <taxon>Fungi</taxon>
        <taxon>Dikarya</taxon>
        <taxon>Ascomycota</taxon>
        <taxon>Pezizomycotina</taxon>
        <taxon>Eurotiomycetes</taxon>
        <taxon>Chaetothyriomycetidae</taxon>
        <taxon>Verrucariales</taxon>
        <taxon>Verrucariaceae</taxon>
        <taxon>Endocarpon</taxon>
    </lineage>
</organism>
<gene>
    <name evidence="2" type="ORF">EPUS_07725</name>
</gene>
<evidence type="ECO:0000313" key="3">
    <source>
        <dbReference type="Proteomes" id="UP000019373"/>
    </source>
</evidence>
<dbReference type="GeneID" id="19242605"/>
<dbReference type="PANTHER" id="PTHR11803:SF58">
    <property type="entry name" value="PROTEIN HMF1-RELATED"/>
    <property type="match status" value="1"/>
</dbReference>
<protein>
    <submittedName>
        <fullName evidence="2">Uncharacterized protein</fullName>
    </submittedName>
</protein>
<reference evidence="3" key="1">
    <citation type="journal article" date="2014" name="BMC Genomics">
        <title>Genome characteristics reveal the impact of lichenization on lichen-forming fungus Endocarpon pusillum Hedwig (Verrucariales, Ascomycota).</title>
        <authorList>
            <person name="Wang Y.-Y."/>
            <person name="Liu B."/>
            <person name="Zhang X.-Y."/>
            <person name="Zhou Q.-M."/>
            <person name="Zhang T."/>
            <person name="Li H."/>
            <person name="Yu Y.-F."/>
            <person name="Zhang X.-L."/>
            <person name="Hao X.-Y."/>
            <person name="Wang M."/>
            <person name="Wang L."/>
            <person name="Wei J.-C."/>
        </authorList>
    </citation>
    <scope>NUCLEOTIDE SEQUENCE [LARGE SCALE GENOMIC DNA]</scope>
    <source>
        <strain evidence="3">Z07020 / HMAS-L-300199</strain>
    </source>
</reference>
<proteinExistence type="inferred from homology"/>
<dbReference type="InterPro" id="IPR006175">
    <property type="entry name" value="YjgF/YER057c/UK114"/>
</dbReference>
<dbReference type="SUPFAM" id="SSF55298">
    <property type="entry name" value="YjgF-like"/>
    <property type="match status" value="1"/>
</dbReference>
<dbReference type="OMA" id="IFLTEFK"/>
<dbReference type="HOGENOM" id="CLU_100715_7_0_1"/>
<dbReference type="RefSeq" id="XP_007800821.1">
    <property type="nucleotide sequence ID" value="XM_007802630.1"/>
</dbReference>
<dbReference type="Gene3D" id="3.30.1330.40">
    <property type="entry name" value="RutC-like"/>
    <property type="match status" value="1"/>
</dbReference>